<dbReference type="GO" id="GO:0016791">
    <property type="term" value="F:phosphatase activity"/>
    <property type="evidence" value="ECO:0007669"/>
    <property type="project" value="UniProtKB-ARBA"/>
</dbReference>
<organism evidence="1 2">
    <name type="scientific">Tropilaelaps mercedesae</name>
    <dbReference type="NCBI Taxonomy" id="418985"/>
    <lineage>
        <taxon>Eukaryota</taxon>
        <taxon>Metazoa</taxon>
        <taxon>Ecdysozoa</taxon>
        <taxon>Arthropoda</taxon>
        <taxon>Chelicerata</taxon>
        <taxon>Arachnida</taxon>
        <taxon>Acari</taxon>
        <taxon>Parasitiformes</taxon>
        <taxon>Mesostigmata</taxon>
        <taxon>Gamasina</taxon>
        <taxon>Dermanyssoidea</taxon>
        <taxon>Laelapidae</taxon>
        <taxon>Tropilaelaps</taxon>
    </lineage>
</organism>
<evidence type="ECO:0000313" key="2">
    <source>
        <dbReference type="Proteomes" id="UP000192247"/>
    </source>
</evidence>
<sequence>MVVLSDSCRDEPISLFVVHRHSIRAPVFYPPGDSTYICRDNFPRGPSYLTDVGIKRAVQVGTCNLSLYCASNKSSTRDEPVFCTHVAFILTGDTL</sequence>
<dbReference type="EMBL" id="MNPL01004526">
    <property type="protein sequence ID" value="OQR76691.1"/>
    <property type="molecule type" value="Genomic_DNA"/>
</dbReference>
<name>A0A1V9XTC3_9ACAR</name>
<dbReference type="AlphaFoldDB" id="A0A1V9XTC3"/>
<dbReference type="InParanoid" id="A0A1V9XTC3"/>
<dbReference type="SUPFAM" id="SSF53254">
    <property type="entry name" value="Phosphoglycerate mutase-like"/>
    <property type="match status" value="1"/>
</dbReference>
<reference evidence="1 2" key="1">
    <citation type="journal article" date="2017" name="Gigascience">
        <title>Draft genome of the honey bee ectoparasitic mite, Tropilaelaps mercedesae, is shaped by the parasitic life history.</title>
        <authorList>
            <person name="Dong X."/>
            <person name="Armstrong S.D."/>
            <person name="Xia D."/>
            <person name="Makepeace B.L."/>
            <person name="Darby A.C."/>
            <person name="Kadowaki T."/>
        </authorList>
    </citation>
    <scope>NUCLEOTIDE SEQUENCE [LARGE SCALE GENOMIC DNA]</scope>
    <source>
        <strain evidence="1">Wuxi-XJTLU</strain>
    </source>
</reference>
<proteinExistence type="predicted"/>
<dbReference type="Gene3D" id="3.40.50.1240">
    <property type="entry name" value="Phosphoglycerate mutase-like"/>
    <property type="match status" value="1"/>
</dbReference>
<accession>A0A1V9XTC3</accession>
<comment type="caution">
    <text evidence="1">The sequence shown here is derived from an EMBL/GenBank/DDBJ whole genome shotgun (WGS) entry which is preliminary data.</text>
</comment>
<dbReference type="InterPro" id="IPR029033">
    <property type="entry name" value="His_PPase_superfam"/>
</dbReference>
<dbReference type="Proteomes" id="UP000192247">
    <property type="component" value="Unassembled WGS sequence"/>
</dbReference>
<gene>
    <name evidence="1" type="ORF">BIW11_07618</name>
</gene>
<protein>
    <submittedName>
        <fullName evidence="1">Uncharacterized protein</fullName>
    </submittedName>
</protein>
<evidence type="ECO:0000313" key="1">
    <source>
        <dbReference type="EMBL" id="OQR76691.1"/>
    </source>
</evidence>
<keyword evidence="2" id="KW-1185">Reference proteome</keyword>